<sequence length="272" mass="31186">MNRLIAIVIIAWSCSACVSTKDYKALKAKLAQEADKNQKLSAENQRLRKSVSEQENSVSFMKSENQVLKDEIKKLKTDMESLQQRVDEKVKNNLQQKESLWNDPKYQVAKTAEKEDYLSREEKNVFYYLNLARMNPSLFAETFLERFMQESPTNDNPNSRSLYNELRNTQPLPVIKPSRKMWEIAQCHAVESGKTGYTGHERVKACEKGYAAECCYYGEDAYSGLKIVLQLLIDSEDTSLSNRKALLSDYKTMGVSIQLHKSHSYGVVVDLL</sequence>
<feature type="region of interest" description="Disordered" evidence="1">
    <location>
        <begin position="35"/>
        <end position="55"/>
    </location>
</feature>
<dbReference type="STRING" id="1003.SAMN04488541_100561"/>
<evidence type="ECO:0000313" key="3">
    <source>
        <dbReference type="Proteomes" id="UP000199513"/>
    </source>
</evidence>
<protein>
    <recommendedName>
        <fullName evidence="4">Cysteine-rich secretory protein family protein</fullName>
    </recommendedName>
</protein>
<dbReference type="AlphaFoldDB" id="A0A1I2CMU1"/>
<organism evidence="2 3">
    <name type="scientific">Thermoflexibacter ruber</name>
    <dbReference type="NCBI Taxonomy" id="1003"/>
    <lineage>
        <taxon>Bacteria</taxon>
        <taxon>Pseudomonadati</taxon>
        <taxon>Bacteroidota</taxon>
        <taxon>Cytophagia</taxon>
        <taxon>Cytophagales</taxon>
        <taxon>Thermoflexibacteraceae</taxon>
        <taxon>Thermoflexibacter</taxon>
    </lineage>
</organism>
<dbReference type="Proteomes" id="UP000199513">
    <property type="component" value="Unassembled WGS sequence"/>
</dbReference>
<dbReference type="RefSeq" id="WP_091540465.1">
    <property type="nucleotide sequence ID" value="NZ_FONY01000005.1"/>
</dbReference>
<gene>
    <name evidence="2" type="ORF">SAMN04488541_100561</name>
</gene>
<proteinExistence type="predicted"/>
<dbReference type="Gene3D" id="3.40.33.10">
    <property type="entry name" value="CAP"/>
    <property type="match status" value="1"/>
</dbReference>
<name>A0A1I2CMU1_9BACT</name>
<evidence type="ECO:0008006" key="4">
    <source>
        <dbReference type="Google" id="ProtNLM"/>
    </source>
</evidence>
<dbReference type="EMBL" id="FONY01000005">
    <property type="protein sequence ID" value="SFE69060.1"/>
    <property type="molecule type" value="Genomic_DNA"/>
</dbReference>
<reference evidence="2 3" key="1">
    <citation type="submission" date="2016-10" db="EMBL/GenBank/DDBJ databases">
        <authorList>
            <person name="de Groot N.N."/>
        </authorList>
    </citation>
    <scope>NUCLEOTIDE SEQUENCE [LARGE SCALE GENOMIC DNA]</scope>
    <source>
        <strain>GEY</strain>
        <strain evidence="3">DSM 9560</strain>
    </source>
</reference>
<dbReference type="OrthoDB" id="7550377at2"/>
<dbReference type="InterPro" id="IPR035940">
    <property type="entry name" value="CAP_sf"/>
</dbReference>
<keyword evidence="3" id="KW-1185">Reference proteome</keyword>
<evidence type="ECO:0000256" key="1">
    <source>
        <dbReference type="SAM" id="MobiDB-lite"/>
    </source>
</evidence>
<evidence type="ECO:0000313" key="2">
    <source>
        <dbReference type="EMBL" id="SFE69060.1"/>
    </source>
</evidence>
<accession>A0A1I2CMU1</accession>